<accession>A0AAE0GLG7</accession>
<feature type="compositionally biased region" description="Low complexity" evidence="1">
    <location>
        <begin position="246"/>
        <end position="261"/>
    </location>
</feature>
<sequence length="880" mass="98211">MDELCNDEDAAPALVSSLSACNLAMPAQSDSLGLLPSLSPGRARREFPNASPSRRGYVPTVVESAEGSQGHVAVLKRARKHVAPPPKTQKPRSRRRENVEKYRALPASGTRSAEPRLEVDLTCPVDQAFAALRDGLRDARDTRTPQTSGIATKVKVALEKDESWAEELPENWLLDRKASRTVRKSLKPEVLVAVNEAQSTISSWVPENWLQTPPQNEEAVSSGLELQLSVSSEPSFSSHSDDSSSVDDASPSVPARQAANVQKAAAAISQCHTQEGRDAFQRHLRNVRQFREFYQAPIVTSRHQEDGGNKGFKARCWHTCPQAHEDLERDDSDAGKCKPIGDAHDGTTRFLKLPQPFWWGNGAGRKCSCKWQEHEYAGGWTKPKIYLELVPERHFKALEKTQMKLETEEATEFELCWEKLLQSMREGLLKKEDDAGIQELKDLLQQFFKELKGIFRYYCMAKLNIKGVVINMESVSNVGASLYTINRDDMIQLGADCKLYHHGFTLAQMDLIFLSSSHKLLPKELMARVPMQGKSDLPVEDRCMLLHEFCSSLVRLGTSIQPRVNIFEQFISLTKGGSSPVTIASRVRTFIATVLLPRSPELRREEIRNHIWNTAPAWQLLRKAEPALKAVFKCYVKREQRHHELGEATPRPQDKTPTKPVRAKNEMDIRAFMRLLWDLRLLEVPMGDAASDMYDCPSSPKMPRISNSLHRIRQEQVIHVFVLAQKEASGEGQMSLDLLEFTDAAAFVANILSGIPSMTRGEVPDDPYNLLPPVYSGSADANVRGDLLGDPLSSTISEESRSAMHNRVADPAISGATSVIRKADAPPPPPAMLEAKLKGVLDRIEHLAEVLNLEVSGNRYDNNGLRVPPPAEWDVHINLD</sequence>
<keyword evidence="3" id="KW-1185">Reference proteome</keyword>
<reference evidence="2 3" key="1">
    <citation type="journal article" date="2015" name="Genome Biol. Evol.">
        <title>Comparative Genomics of a Bacterivorous Green Alga Reveals Evolutionary Causalities and Consequences of Phago-Mixotrophic Mode of Nutrition.</title>
        <authorList>
            <person name="Burns J.A."/>
            <person name="Paasch A."/>
            <person name="Narechania A."/>
            <person name="Kim E."/>
        </authorList>
    </citation>
    <scope>NUCLEOTIDE SEQUENCE [LARGE SCALE GENOMIC DNA]</scope>
    <source>
        <strain evidence="2 3">PLY_AMNH</strain>
    </source>
</reference>
<evidence type="ECO:0000313" key="3">
    <source>
        <dbReference type="Proteomes" id="UP001190700"/>
    </source>
</evidence>
<dbReference type="Proteomes" id="UP001190700">
    <property type="component" value="Unassembled WGS sequence"/>
</dbReference>
<evidence type="ECO:0000313" key="2">
    <source>
        <dbReference type="EMBL" id="KAK3280312.1"/>
    </source>
</evidence>
<evidence type="ECO:0000256" key="1">
    <source>
        <dbReference type="SAM" id="MobiDB-lite"/>
    </source>
</evidence>
<proteinExistence type="predicted"/>
<dbReference type="EMBL" id="LGRX02004449">
    <property type="protein sequence ID" value="KAK3280312.1"/>
    <property type="molecule type" value="Genomic_DNA"/>
</dbReference>
<feature type="region of interest" description="Disordered" evidence="1">
    <location>
        <begin position="76"/>
        <end position="100"/>
    </location>
</feature>
<feature type="region of interest" description="Disordered" evidence="1">
    <location>
        <begin position="643"/>
        <end position="663"/>
    </location>
</feature>
<protein>
    <submittedName>
        <fullName evidence="2">Uncharacterized protein</fullName>
    </submittedName>
</protein>
<dbReference type="AlphaFoldDB" id="A0AAE0GLG7"/>
<name>A0AAE0GLG7_9CHLO</name>
<gene>
    <name evidence="2" type="ORF">CYMTET_11842</name>
</gene>
<feature type="region of interest" description="Disordered" evidence="1">
    <location>
        <begin position="231"/>
        <end position="261"/>
    </location>
</feature>
<comment type="caution">
    <text evidence="2">The sequence shown here is derived from an EMBL/GenBank/DDBJ whole genome shotgun (WGS) entry which is preliminary data.</text>
</comment>
<organism evidence="2 3">
    <name type="scientific">Cymbomonas tetramitiformis</name>
    <dbReference type="NCBI Taxonomy" id="36881"/>
    <lineage>
        <taxon>Eukaryota</taxon>
        <taxon>Viridiplantae</taxon>
        <taxon>Chlorophyta</taxon>
        <taxon>Pyramimonadophyceae</taxon>
        <taxon>Pyramimonadales</taxon>
        <taxon>Pyramimonadaceae</taxon>
        <taxon>Cymbomonas</taxon>
    </lineage>
</organism>
<feature type="region of interest" description="Disordered" evidence="1">
    <location>
        <begin position="36"/>
        <end position="56"/>
    </location>
</feature>